<accession>A0A6P8F352</accession>
<comment type="similarity">
    <text evidence="3">Belongs to the CENP-K/MCM22 family.</text>
</comment>
<evidence type="ECO:0000256" key="4">
    <source>
        <dbReference type="ARBA" id="ARBA00022454"/>
    </source>
</evidence>
<dbReference type="RefSeq" id="XP_031418455.1">
    <property type="nucleotide sequence ID" value="XM_031562595.2"/>
</dbReference>
<evidence type="ECO:0000256" key="8">
    <source>
        <dbReference type="SAM" id="Coils"/>
    </source>
</evidence>
<dbReference type="PANTHER" id="PTHR14401">
    <property type="entry name" value="CENTROMERE PROTEIN K"/>
    <property type="match status" value="1"/>
</dbReference>
<sequence>MLYVPLYVVNSDVAYSILAEAPFTFDQSPRVDMCSDAAKAEILDECEEVFSQLQKLQNMIISSDTEACDVERSETPDYLNALAAELDQLKQMEPKLISTNPEILAAVGMDELKTLDSQLDMVVSYQETKRESLRESLRREKLWLKEKKQVLNAVTDQVEAERLENDKLSENSKLQGMKRKIKKMKDYQATLMETLSELLEEHFPGPKQVRATTGRKKTTTAEPEVDLLPLSEVLELLTNKTLETPHEPYVTMDDRFWTPYVEMLLRYGIATRHSEDHTKIRLESFY</sequence>
<comment type="subcellular location">
    <subcellularLocation>
        <location evidence="2">Chromosome</location>
        <location evidence="2">Centromere</location>
    </subcellularLocation>
    <subcellularLocation>
        <location evidence="1">Nucleus</location>
    </subcellularLocation>
</comment>
<keyword evidence="6" id="KW-0539">Nucleus</keyword>
<dbReference type="OrthoDB" id="9445768at2759"/>
<dbReference type="GeneID" id="105913052"/>
<keyword evidence="5 8" id="KW-0175">Coiled coil</keyword>
<evidence type="ECO:0000256" key="6">
    <source>
        <dbReference type="ARBA" id="ARBA00023242"/>
    </source>
</evidence>
<evidence type="ECO:0000256" key="7">
    <source>
        <dbReference type="ARBA" id="ARBA00023328"/>
    </source>
</evidence>
<protein>
    <submittedName>
        <fullName evidence="10">Centromere protein K isoform X1</fullName>
    </submittedName>
</protein>
<keyword evidence="9" id="KW-1185">Reference proteome</keyword>
<dbReference type="CTD" id="64105"/>
<dbReference type="PANTHER" id="PTHR14401:SF6">
    <property type="entry name" value="CENTROMERE PROTEIN K"/>
    <property type="match status" value="1"/>
</dbReference>
<organism evidence="9 10">
    <name type="scientific">Clupea harengus</name>
    <name type="common">Atlantic herring</name>
    <dbReference type="NCBI Taxonomy" id="7950"/>
    <lineage>
        <taxon>Eukaryota</taxon>
        <taxon>Metazoa</taxon>
        <taxon>Chordata</taxon>
        <taxon>Craniata</taxon>
        <taxon>Vertebrata</taxon>
        <taxon>Euteleostomi</taxon>
        <taxon>Actinopterygii</taxon>
        <taxon>Neopterygii</taxon>
        <taxon>Teleostei</taxon>
        <taxon>Clupei</taxon>
        <taxon>Clupeiformes</taxon>
        <taxon>Clupeoidei</taxon>
        <taxon>Clupeidae</taxon>
        <taxon>Clupea</taxon>
    </lineage>
</organism>
<evidence type="ECO:0000313" key="10">
    <source>
        <dbReference type="RefSeq" id="XP_031418455.1"/>
    </source>
</evidence>
<dbReference type="GO" id="GO:0051382">
    <property type="term" value="P:kinetochore assembly"/>
    <property type="evidence" value="ECO:0007669"/>
    <property type="project" value="InterPro"/>
</dbReference>
<feature type="coiled-coil region" evidence="8">
    <location>
        <begin position="144"/>
        <end position="180"/>
    </location>
</feature>
<evidence type="ECO:0000256" key="2">
    <source>
        <dbReference type="ARBA" id="ARBA00004584"/>
    </source>
</evidence>
<dbReference type="GO" id="GO:0005634">
    <property type="term" value="C:nucleus"/>
    <property type="evidence" value="ECO:0007669"/>
    <property type="project" value="UniProtKB-SubCell"/>
</dbReference>
<keyword evidence="7" id="KW-0137">Centromere</keyword>
<dbReference type="GO" id="GO:0000070">
    <property type="term" value="P:mitotic sister chromatid segregation"/>
    <property type="evidence" value="ECO:0007669"/>
    <property type="project" value="TreeGrafter"/>
</dbReference>
<reference evidence="10" key="1">
    <citation type="submission" date="2025-08" db="UniProtKB">
        <authorList>
            <consortium name="RefSeq"/>
        </authorList>
    </citation>
    <scope>IDENTIFICATION</scope>
</reference>
<dbReference type="Proteomes" id="UP000515152">
    <property type="component" value="Chromosome 24"/>
</dbReference>
<dbReference type="AlphaFoldDB" id="A0A6P8F352"/>
<gene>
    <name evidence="10" type="primary">cenpk</name>
</gene>
<evidence type="ECO:0000256" key="3">
    <source>
        <dbReference type="ARBA" id="ARBA00005795"/>
    </source>
</evidence>
<dbReference type="KEGG" id="char:105913052"/>
<dbReference type="InterPro" id="IPR020993">
    <property type="entry name" value="Centromere_CenpK"/>
</dbReference>
<proteinExistence type="inferred from homology"/>
<evidence type="ECO:0000256" key="5">
    <source>
        <dbReference type="ARBA" id="ARBA00023054"/>
    </source>
</evidence>
<name>A0A6P8F352_CLUHA</name>
<evidence type="ECO:0000313" key="9">
    <source>
        <dbReference type="Proteomes" id="UP000515152"/>
    </source>
</evidence>
<keyword evidence="4" id="KW-0158">Chromosome</keyword>
<evidence type="ECO:0000256" key="1">
    <source>
        <dbReference type="ARBA" id="ARBA00004123"/>
    </source>
</evidence>
<dbReference type="GO" id="GO:0000775">
    <property type="term" value="C:chromosome, centromeric region"/>
    <property type="evidence" value="ECO:0007669"/>
    <property type="project" value="UniProtKB-SubCell"/>
</dbReference>
<dbReference type="Pfam" id="PF11802">
    <property type="entry name" value="CENP-K"/>
    <property type="match status" value="1"/>
</dbReference>